<evidence type="ECO:0000313" key="7">
    <source>
        <dbReference type="EMBL" id="EGJ70258.1"/>
    </source>
</evidence>
<name>F3ZNR9_9BACE</name>
<evidence type="ECO:0000256" key="2">
    <source>
        <dbReference type="ARBA" id="ARBA00022448"/>
    </source>
</evidence>
<comment type="subcellular location">
    <subcellularLocation>
        <location evidence="1">Cell membrane</location>
    </subcellularLocation>
</comment>
<dbReference type="GO" id="GO:0015226">
    <property type="term" value="F:carnitine transmembrane transporter activity"/>
    <property type="evidence" value="ECO:0007669"/>
    <property type="project" value="TreeGrafter"/>
</dbReference>
<dbReference type="Gene3D" id="3.10.105.10">
    <property type="entry name" value="Dipeptide-binding Protein, Domain 3"/>
    <property type="match status" value="2"/>
</dbReference>
<dbReference type="GO" id="GO:0005275">
    <property type="term" value="F:amine transmembrane transporter activity"/>
    <property type="evidence" value="ECO:0007669"/>
    <property type="project" value="TreeGrafter"/>
</dbReference>
<dbReference type="InterPro" id="IPR007210">
    <property type="entry name" value="ABC_Gly_betaine_transp_sub-bd"/>
</dbReference>
<reference evidence="7 8" key="1">
    <citation type="journal article" date="2011" name="Stand. Genomic Sci.">
        <title>Non-contiguous finished genome sequence of Bacteroides coprosuis type strain (PC139).</title>
        <authorList>
            <person name="Land M."/>
            <person name="Held B."/>
            <person name="Gronow S."/>
            <person name="Abt B."/>
            <person name="Lucas S."/>
            <person name="Del Rio T.G."/>
            <person name="Nolan M."/>
            <person name="Tice H."/>
            <person name="Cheng J.F."/>
            <person name="Pitluck S."/>
            <person name="Liolios K."/>
            <person name="Pagani I."/>
            <person name="Ivanova N."/>
            <person name="Mavromatis K."/>
            <person name="Mikhailova N."/>
            <person name="Pati A."/>
            <person name="Tapia R."/>
            <person name="Han C."/>
            <person name="Goodwin L."/>
            <person name="Chen A."/>
            <person name="Palaniappan K."/>
            <person name="Hauser L."/>
            <person name="Brambilla E.M."/>
            <person name="Rohde M."/>
            <person name="Goker M."/>
            <person name="Detter J.C."/>
            <person name="Woyke T."/>
            <person name="Bristow J."/>
            <person name="Eisen J.A."/>
            <person name="Markowitz V."/>
            <person name="Hugenholtz P."/>
            <person name="Kyrpides N.C."/>
            <person name="Klenk H.P."/>
            <person name="Lapidus A."/>
        </authorList>
    </citation>
    <scope>NUCLEOTIDE SEQUENCE</scope>
    <source>
        <strain evidence="7 8">DSM 18011</strain>
    </source>
</reference>
<evidence type="ECO:0000256" key="4">
    <source>
        <dbReference type="ARBA" id="ARBA00023136"/>
    </source>
</evidence>
<dbReference type="CDD" id="cd13639">
    <property type="entry name" value="PBP2_OpuAC_like"/>
    <property type="match status" value="1"/>
</dbReference>
<keyword evidence="4" id="KW-0472">Membrane</keyword>
<dbReference type="PANTHER" id="PTHR47737">
    <property type="entry name" value="GLYCINE BETAINE/PROLINE BETAINE TRANSPORT SYSTEM PERMEASE PROTEIN PROW"/>
    <property type="match status" value="1"/>
</dbReference>
<dbReference type="Gene3D" id="3.40.190.100">
    <property type="entry name" value="Glycine betaine-binding periplasmic protein, domain 2"/>
    <property type="match status" value="1"/>
</dbReference>
<dbReference type="HOGENOM" id="CLU_008673_1_0_10"/>
<sequence length="285" mass="32025">MKYLKSIALMLVTALLFASCGNQSDKKTITFAYVNWAEGIAMTNLAKILFEEQGYKVKMKNADIAPIFAALAKKDADVFLDSWLPITHADYFKQYGDAIEEIDTLFNDATIGLVVPSYVTINSIEELNSVKDQFEGEIVGIDAGAGVMKVTEQAIKDYNLDFKLLSSTGPMMTAALKKAIDENKWVVVTGWKPHWKFSRFDLKILEDPKNVYGEAEVIKSICRKGFKEEDPFATELIGNMKFTNEQISSLMDALEDAPTEVMGVKSWMKDNQELVDSWIPKKLEE</sequence>
<dbReference type="AlphaFoldDB" id="F3ZNR9"/>
<evidence type="ECO:0000313" key="8">
    <source>
        <dbReference type="Proteomes" id="UP000018439"/>
    </source>
</evidence>
<evidence type="ECO:0000256" key="1">
    <source>
        <dbReference type="ARBA" id="ARBA00004236"/>
    </source>
</evidence>
<proteinExistence type="predicted"/>
<gene>
    <name evidence="7" type="ORF">Bcop_0038</name>
</gene>
<keyword evidence="2" id="KW-0813">Transport</keyword>
<feature type="signal peptide" evidence="5">
    <location>
        <begin position="1"/>
        <end position="18"/>
    </location>
</feature>
<dbReference type="PROSITE" id="PS51257">
    <property type="entry name" value="PROKAR_LIPOPROTEIN"/>
    <property type="match status" value="1"/>
</dbReference>
<keyword evidence="5" id="KW-0732">Signal</keyword>
<feature type="chain" id="PRO_5003303721" evidence="5">
    <location>
        <begin position="19"/>
        <end position="285"/>
    </location>
</feature>
<keyword evidence="8" id="KW-1185">Reference proteome</keyword>
<protein>
    <submittedName>
        <fullName evidence="7">Substrate-binding region of ABC-type glycine betaine transport system</fullName>
    </submittedName>
</protein>
<dbReference type="STRING" id="679937.Bcop_0038"/>
<dbReference type="EMBL" id="CM001167">
    <property type="protein sequence ID" value="EGJ70258.1"/>
    <property type="molecule type" value="Genomic_DNA"/>
</dbReference>
<accession>F3ZNR9</accession>
<dbReference type="eggNOG" id="COG2113">
    <property type="taxonomic scope" value="Bacteria"/>
</dbReference>
<evidence type="ECO:0000256" key="3">
    <source>
        <dbReference type="ARBA" id="ARBA00022475"/>
    </source>
</evidence>
<dbReference type="Proteomes" id="UP000018439">
    <property type="component" value="Chromosome"/>
</dbReference>
<evidence type="ECO:0000259" key="6">
    <source>
        <dbReference type="Pfam" id="PF04069"/>
    </source>
</evidence>
<dbReference type="SUPFAM" id="SSF53850">
    <property type="entry name" value="Periplasmic binding protein-like II"/>
    <property type="match status" value="1"/>
</dbReference>
<dbReference type="PANTHER" id="PTHR47737:SF1">
    <property type="entry name" value="GLYCINE BETAINE_PROLINE BETAINE TRANSPORT SYSTEM PERMEASE PROTEIN PROW"/>
    <property type="match status" value="1"/>
</dbReference>
<dbReference type="GO" id="GO:0015871">
    <property type="term" value="P:choline transport"/>
    <property type="evidence" value="ECO:0007669"/>
    <property type="project" value="TreeGrafter"/>
</dbReference>
<dbReference type="Pfam" id="PF04069">
    <property type="entry name" value="OpuAC"/>
    <property type="match status" value="1"/>
</dbReference>
<dbReference type="GO" id="GO:0043190">
    <property type="term" value="C:ATP-binding cassette (ABC) transporter complex"/>
    <property type="evidence" value="ECO:0007669"/>
    <property type="project" value="InterPro"/>
</dbReference>
<evidence type="ECO:0000256" key="5">
    <source>
        <dbReference type="SAM" id="SignalP"/>
    </source>
</evidence>
<organism evidence="7 8">
    <name type="scientific">Bacteroides coprosuis DSM 18011</name>
    <dbReference type="NCBI Taxonomy" id="679937"/>
    <lineage>
        <taxon>Bacteria</taxon>
        <taxon>Pseudomonadati</taxon>
        <taxon>Bacteroidota</taxon>
        <taxon>Bacteroidia</taxon>
        <taxon>Bacteroidales</taxon>
        <taxon>Bacteroidaceae</taxon>
        <taxon>Bacteroides</taxon>
    </lineage>
</organism>
<feature type="domain" description="ABC-type glycine betaine transport system substrate-binding" evidence="6">
    <location>
        <begin position="27"/>
        <end position="269"/>
    </location>
</feature>
<dbReference type="GO" id="GO:0031460">
    <property type="term" value="P:glycine betaine transport"/>
    <property type="evidence" value="ECO:0007669"/>
    <property type="project" value="TreeGrafter"/>
</dbReference>
<keyword evidence="3" id="KW-1003">Cell membrane</keyword>